<dbReference type="Gene3D" id="3.50.30.30">
    <property type="match status" value="1"/>
</dbReference>
<keyword evidence="20" id="KW-0812">Transmembrane</keyword>
<organism evidence="22 23">
    <name type="scientific">Coemansia asiatica</name>
    <dbReference type="NCBI Taxonomy" id="1052880"/>
    <lineage>
        <taxon>Eukaryota</taxon>
        <taxon>Fungi</taxon>
        <taxon>Fungi incertae sedis</taxon>
        <taxon>Zoopagomycota</taxon>
        <taxon>Kickxellomycotina</taxon>
        <taxon>Kickxellomycetes</taxon>
        <taxon>Kickxellales</taxon>
        <taxon>Kickxellaceae</taxon>
        <taxon>Coemansia</taxon>
    </lineage>
</organism>
<evidence type="ECO:0000256" key="13">
    <source>
        <dbReference type="ARBA" id="ARBA00023034"/>
    </source>
</evidence>
<keyword evidence="7 19" id="KW-0645">Protease</keyword>
<feature type="non-terminal residue" evidence="22">
    <location>
        <position position="1"/>
    </location>
</feature>
<dbReference type="GO" id="GO:0004180">
    <property type="term" value="F:carboxypeptidase activity"/>
    <property type="evidence" value="ECO:0007669"/>
    <property type="project" value="UniProtKB-KW"/>
</dbReference>
<dbReference type="GO" id="GO:0043171">
    <property type="term" value="P:peptide catabolic process"/>
    <property type="evidence" value="ECO:0007669"/>
    <property type="project" value="TreeGrafter"/>
</dbReference>
<evidence type="ECO:0000256" key="3">
    <source>
        <dbReference type="ARBA" id="ARBA00004555"/>
    </source>
</evidence>
<keyword evidence="20" id="KW-1133">Transmembrane helix</keyword>
<evidence type="ECO:0000256" key="10">
    <source>
        <dbReference type="ARBA" id="ARBA00022801"/>
    </source>
</evidence>
<dbReference type="GO" id="GO:0005794">
    <property type="term" value="C:Golgi apparatus"/>
    <property type="evidence" value="ECO:0007669"/>
    <property type="project" value="UniProtKB-SubCell"/>
</dbReference>
<evidence type="ECO:0000313" key="22">
    <source>
        <dbReference type="EMBL" id="KAJ1643094.1"/>
    </source>
</evidence>
<evidence type="ECO:0000256" key="12">
    <source>
        <dbReference type="ARBA" id="ARBA00022833"/>
    </source>
</evidence>
<comment type="subcellular location">
    <subcellularLocation>
        <location evidence="1">Endoplasmic reticulum</location>
    </subcellularLocation>
    <subcellularLocation>
        <location evidence="3">Golgi apparatus</location>
    </subcellularLocation>
    <subcellularLocation>
        <location evidence="2">Lysosome</location>
    </subcellularLocation>
    <subcellularLocation>
        <location evidence="4">Secreted</location>
    </subcellularLocation>
</comment>
<evidence type="ECO:0000256" key="1">
    <source>
        <dbReference type="ARBA" id="ARBA00004240"/>
    </source>
</evidence>
<comment type="subunit">
    <text evidence="18">Homodimer. The monomeric form is inactive while the homodimer is active.</text>
</comment>
<dbReference type="Proteomes" id="UP001145021">
    <property type="component" value="Unassembled WGS sequence"/>
</dbReference>
<evidence type="ECO:0000256" key="19">
    <source>
        <dbReference type="RuleBase" id="RU361240"/>
    </source>
</evidence>
<evidence type="ECO:0000256" key="9">
    <source>
        <dbReference type="ARBA" id="ARBA00022729"/>
    </source>
</evidence>
<sequence length="526" mass="57833">HYAANKRTDGYLPLSTTNLRTTEPLSARKRLAIFLAGMGIMAGAMAYVRYCMCDPYVIDPSTFSATTLGTNVDTLATVDKLLHAGFDTSNTVAWDRLAEMTDLYGNRMTASDAYDRSAEWVVRTVNEQDDNMTAYTEPVWVNEWRRGSESLRLFVPTRPGGQVKLPMLGLGNSVATPPDGIEANVVPVHSFEELKHLGNDTISGNVVLFNFKYTGYGDVVRFRSRGAIEAEKYGAKAVLVRTVAPDSSFVSVHTGSSVRAGIPAASISGADANLIERMYQRAQSRDATSEHVMPRVKLVMNAQLRENAKQSANVIIDIAGSTKPEEIVLLSGHFDSWDVGVGAMDDGAGAFVAWEAARLIARTGYPPRRTIRVVMWNNEETLQRGAKAYFERHRDEISLHKFAIESDIGVFEPWGLTVQADQKMLGNLRNYGRDLIKVLGAGNVTTPDVEGPGEDISILCNNGVFCAGLLSVDPENGAVPGDDRWSEHYFRYHHANSDRIEVIDKHQLRRSAAALAAWSYLIADLP</sequence>
<dbReference type="PANTHER" id="PTHR12053:SF3">
    <property type="entry name" value="CARBOXYPEPTIDASE Q"/>
    <property type="match status" value="1"/>
</dbReference>
<evidence type="ECO:0000256" key="4">
    <source>
        <dbReference type="ARBA" id="ARBA00004613"/>
    </source>
</evidence>
<evidence type="ECO:0000256" key="8">
    <source>
        <dbReference type="ARBA" id="ARBA00022723"/>
    </source>
</evidence>
<keyword evidence="11" id="KW-0256">Endoplasmic reticulum</keyword>
<feature type="transmembrane region" description="Helical" evidence="20">
    <location>
        <begin position="31"/>
        <end position="50"/>
    </location>
</feature>
<evidence type="ECO:0000256" key="20">
    <source>
        <dbReference type="SAM" id="Phobius"/>
    </source>
</evidence>
<dbReference type="Gene3D" id="3.40.630.10">
    <property type="entry name" value="Zn peptidases"/>
    <property type="match status" value="1"/>
</dbReference>
<dbReference type="SUPFAM" id="SSF53187">
    <property type="entry name" value="Zn-dependent exopeptidases"/>
    <property type="match status" value="1"/>
</dbReference>
<keyword evidence="15" id="KW-0865">Zymogen</keyword>
<keyword evidence="8 19" id="KW-0479">Metal-binding</keyword>
<evidence type="ECO:0000256" key="11">
    <source>
        <dbReference type="ARBA" id="ARBA00022824"/>
    </source>
</evidence>
<keyword evidence="14" id="KW-0482">Metalloprotease</keyword>
<evidence type="ECO:0000256" key="14">
    <source>
        <dbReference type="ARBA" id="ARBA00023049"/>
    </source>
</evidence>
<protein>
    <recommendedName>
        <fullName evidence="19">Peptide hydrolase</fullName>
        <ecNumber evidence="19">3.4.-.-</ecNumber>
    </recommendedName>
</protein>
<dbReference type="EMBL" id="JANBOH010000296">
    <property type="protein sequence ID" value="KAJ1643094.1"/>
    <property type="molecule type" value="Genomic_DNA"/>
</dbReference>
<keyword evidence="6" id="KW-0121">Carboxypeptidase</keyword>
<keyword evidence="5" id="KW-0964">Secreted</keyword>
<reference evidence="22" key="1">
    <citation type="submission" date="2022-07" db="EMBL/GenBank/DDBJ databases">
        <title>Phylogenomic reconstructions and comparative analyses of Kickxellomycotina fungi.</title>
        <authorList>
            <person name="Reynolds N.K."/>
            <person name="Stajich J.E."/>
            <person name="Barry K."/>
            <person name="Grigoriev I.V."/>
            <person name="Crous P."/>
            <person name="Smith M.E."/>
        </authorList>
    </citation>
    <scope>NUCLEOTIDE SEQUENCE</scope>
    <source>
        <strain evidence="22">NBRC 105413</strain>
    </source>
</reference>
<gene>
    <name evidence="22" type="ORF">LPJ64_005088</name>
</gene>
<keyword evidence="10 19" id="KW-0378">Hydrolase</keyword>
<dbReference type="GO" id="GO:0006508">
    <property type="term" value="P:proteolysis"/>
    <property type="evidence" value="ECO:0007669"/>
    <property type="project" value="UniProtKB-KW"/>
</dbReference>
<keyword evidence="20" id="KW-0472">Membrane</keyword>
<dbReference type="InterPro" id="IPR007484">
    <property type="entry name" value="Peptidase_M28"/>
</dbReference>
<proteinExistence type="inferred from homology"/>
<evidence type="ECO:0000256" key="2">
    <source>
        <dbReference type="ARBA" id="ARBA00004371"/>
    </source>
</evidence>
<dbReference type="EC" id="3.4.-.-" evidence="19"/>
<dbReference type="GO" id="GO:0005615">
    <property type="term" value="C:extracellular space"/>
    <property type="evidence" value="ECO:0007669"/>
    <property type="project" value="TreeGrafter"/>
</dbReference>
<dbReference type="Pfam" id="PF04389">
    <property type="entry name" value="Peptidase_M28"/>
    <property type="match status" value="1"/>
</dbReference>
<evidence type="ECO:0000256" key="15">
    <source>
        <dbReference type="ARBA" id="ARBA00023145"/>
    </source>
</evidence>
<dbReference type="GO" id="GO:0046872">
    <property type="term" value="F:metal ion binding"/>
    <property type="evidence" value="ECO:0007669"/>
    <property type="project" value="UniProtKB-KW"/>
</dbReference>
<feature type="domain" description="Peptidase M28" evidence="21">
    <location>
        <begin position="313"/>
        <end position="517"/>
    </location>
</feature>
<dbReference type="GO" id="GO:0070573">
    <property type="term" value="F:metallodipeptidase activity"/>
    <property type="evidence" value="ECO:0007669"/>
    <property type="project" value="InterPro"/>
</dbReference>
<name>A0A9W7XHV2_9FUNG</name>
<keyword evidence="13" id="KW-0333">Golgi apparatus</keyword>
<evidence type="ECO:0000256" key="6">
    <source>
        <dbReference type="ARBA" id="ARBA00022645"/>
    </source>
</evidence>
<evidence type="ECO:0000256" key="16">
    <source>
        <dbReference type="ARBA" id="ARBA00023180"/>
    </source>
</evidence>
<evidence type="ECO:0000313" key="23">
    <source>
        <dbReference type="Proteomes" id="UP001145021"/>
    </source>
</evidence>
<accession>A0A9W7XHV2</accession>
<keyword evidence="17" id="KW-0458">Lysosome</keyword>
<evidence type="ECO:0000256" key="7">
    <source>
        <dbReference type="ARBA" id="ARBA00022670"/>
    </source>
</evidence>
<keyword evidence="23" id="KW-1185">Reference proteome</keyword>
<comment type="similarity">
    <text evidence="19">Belongs to the peptidase M28 family.</text>
</comment>
<dbReference type="InterPro" id="IPR039866">
    <property type="entry name" value="CPQ"/>
</dbReference>
<comment type="caution">
    <text evidence="22">The sequence shown here is derived from an EMBL/GenBank/DDBJ whole genome shotgun (WGS) entry which is preliminary data.</text>
</comment>
<dbReference type="GO" id="GO:0005783">
    <property type="term" value="C:endoplasmic reticulum"/>
    <property type="evidence" value="ECO:0007669"/>
    <property type="project" value="UniProtKB-SubCell"/>
</dbReference>
<keyword evidence="12 19" id="KW-0862">Zinc</keyword>
<keyword evidence="9" id="KW-0732">Signal</keyword>
<evidence type="ECO:0000259" key="21">
    <source>
        <dbReference type="Pfam" id="PF04389"/>
    </source>
</evidence>
<dbReference type="AlphaFoldDB" id="A0A9W7XHV2"/>
<evidence type="ECO:0000256" key="17">
    <source>
        <dbReference type="ARBA" id="ARBA00023228"/>
    </source>
</evidence>
<dbReference type="PANTHER" id="PTHR12053">
    <property type="entry name" value="PROTEASE FAMILY M28 PLASMA GLUTAMATE CARBOXYPEPTIDASE-RELATED"/>
    <property type="match status" value="1"/>
</dbReference>
<evidence type="ECO:0000256" key="5">
    <source>
        <dbReference type="ARBA" id="ARBA00022525"/>
    </source>
</evidence>
<evidence type="ECO:0000256" key="18">
    <source>
        <dbReference type="ARBA" id="ARBA00025833"/>
    </source>
</evidence>
<keyword evidence="16" id="KW-0325">Glycoprotein</keyword>